<organism evidence="1 2">
    <name type="scientific">Halomonas nitroreducens</name>
    <dbReference type="NCBI Taxonomy" id="447425"/>
    <lineage>
        <taxon>Bacteria</taxon>
        <taxon>Pseudomonadati</taxon>
        <taxon>Pseudomonadota</taxon>
        <taxon>Gammaproteobacteria</taxon>
        <taxon>Oceanospirillales</taxon>
        <taxon>Halomonadaceae</taxon>
        <taxon>Halomonas</taxon>
    </lineage>
</organism>
<proteinExistence type="predicted"/>
<evidence type="ECO:0000313" key="2">
    <source>
        <dbReference type="Proteomes" id="UP000267400"/>
    </source>
</evidence>
<sequence>MRTSQLVGGDLTRMSVRQLEEVMRTLGPKQARSQEAARAMVAELMEIEAEWRLGQRHRNPGFAPVSPVDGIGEGRGEVTGAVDHMAEAATRYCYESELAQVAHALVGGITEHQAAAVLMCTRLVARSMAPRDEKRELTSEQLAHPSRQVWALQRLGFPPGGGCRFLSAGAMRKAATQARGRMVRHVIHRIEEENTTSCVLVTG</sequence>
<dbReference type="RefSeq" id="WP_126484829.1">
    <property type="nucleotide sequence ID" value="NZ_RXNS01000012.1"/>
</dbReference>
<evidence type="ECO:0000313" key="1">
    <source>
        <dbReference type="EMBL" id="RTR01955.1"/>
    </source>
</evidence>
<protein>
    <submittedName>
        <fullName evidence="1">Uncharacterized protein</fullName>
    </submittedName>
</protein>
<dbReference type="Proteomes" id="UP000267400">
    <property type="component" value="Unassembled WGS sequence"/>
</dbReference>
<reference evidence="1 2" key="1">
    <citation type="submission" date="2018-12" db="EMBL/GenBank/DDBJ databases">
        <authorList>
            <person name="Yu L."/>
        </authorList>
    </citation>
    <scope>NUCLEOTIDE SEQUENCE [LARGE SCALE GENOMIC DNA]</scope>
    <source>
        <strain evidence="1 2">11S</strain>
    </source>
</reference>
<dbReference type="AlphaFoldDB" id="A0A431V1G6"/>
<keyword evidence="2" id="KW-1185">Reference proteome</keyword>
<dbReference type="OrthoDB" id="6163512at2"/>
<gene>
    <name evidence="1" type="ORF">EKG36_13180</name>
</gene>
<dbReference type="EMBL" id="RXNS01000012">
    <property type="protein sequence ID" value="RTR01955.1"/>
    <property type="molecule type" value="Genomic_DNA"/>
</dbReference>
<name>A0A431V1G6_9GAMM</name>
<accession>A0A431V1G6</accession>
<comment type="caution">
    <text evidence="1">The sequence shown here is derived from an EMBL/GenBank/DDBJ whole genome shotgun (WGS) entry which is preliminary data.</text>
</comment>